<dbReference type="InterPro" id="IPR047801">
    <property type="entry name" value="Peptidase_C45"/>
</dbReference>
<gene>
    <name evidence="2" type="ORF">BDY17DRAFT_243438</name>
</gene>
<feature type="domain" description="Peptidase C45 hydrolase" evidence="1">
    <location>
        <begin position="113"/>
        <end position="336"/>
    </location>
</feature>
<dbReference type="Gene3D" id="1.10.10.2120">
    <property type="match status" value="1"/>
</dbReference>
<evidence type="ECO:0000313" key="3">
    <source>
        <dbReference type="Proteomes" id="UP000799767"/>
    </source>
</evidence>
<dbReference type="RefSeq" id="XP_033594267.1">
    <property type="nucleotide sequence ID" value="XM_033730434.1"/>
</dbReference>
<dbReference type="EMBL" id="MU001631">
    <property type="protein sequence ID" value="KAF2487698.1"/>
    <property type="molecule type" value="Genomic_DNA"/>
</dbReference>
<dbReference type="InterPro" id="IPR047794">
    <property type="entry name" value="C45_proenzyme-like"/>
</dbReference>
<dbReference type="OrthoDB" id="189997at2759"/>
<dbReference type="AlphaFoldDB" id="A0A6A6Q5H1"/>
<dbReference type="PANTHER" id="PTHR34180:SF1">
    <property type="entry name" value="BETA-ALANYL-DOPAMINE_CARCININE HYDROLASE"/>
    <property type="match status" value="1"/>
</dbReference>
<evidence type="ECO:0000259" key="1">
    <source>
        <dbReference type="Pfam" id="PF03417"/>
    </source>
</evidence>
<dbReference type="Gene3D" id="3.60.60.10">
    <property type="entry name" value="Penicillin V Acylase, Chain A"/>
    <property type="match status" value="1"/>
</dbReference>
<reference evidence="2" key="1">
    <citation type="journal article" date="2020" name="Stud. Mycol.">
        <title>101 Dothideomycetes genomes: a test case for predicting lifestyles and emergence of pathogens.</title>
        <authorList>
            <person name="Haridas S."/>
            <person name="Albert R."/>
            <person name="Binder M."/>
            <person name="Bloem J."/>
            <person name="Labutti K."/>
            <person name="Salamov A."/>
            <person name="Andreopoulos B."/>
            <person name="Baker S."/>
            <person name="Barry K."/>
            <person name="Bills G."/>
            <person name="Bluhm B."/>
            <person name="Cannon C."/>
            <person name="Castanera R."/>
            <person name="Culley D."/>
            <person name="Daum C."/>
            <person name="Ezra D."/>
            <person name="Gonzalez J."/>
            <person name="Henrissat B."/>
            <person name="Kuo A."/>
            <person name="Liang C."/>
            <person name="Lipzen A."/>
            <person name="Lutzoni F."/>
            <person name="Magnuson J."/>
            <person name="Mondo S."/>
            <person name="Nolan M."/>
            <person name="Ohm R."/>
            <person name="Pangilinan J."/>
            <person name="Park H.-J."/>
            <person name="Ramirez L."/>
            <person name="Alfaro M."/>
            <person name="Sun H."/>
            <person name="Tritt A."/>
            <person name="Yoshinaga Y."/>
            <person name="Zwiers L.-H."/>
            <person name="Turgeon B."/>
            <person name="Goodwin S."/>
            <person name="Spatafora J."/>
            <person name="Crous P."/>
            <person name="Grigoriev I."/>
        </authorList>
    </citation>
    <scope>NUCLEOTIDE SEQUENCE</scope>
    <source>
        <strain evidence="2">CBS 113389</strain>
    </source>
</reference>
<evidence type="ECO:0000313" key="2">
    <source>
        <dbReference type="EMBL" id="KAF2487698.1"/>
    </source>
</evidence>
<protein>
    <submittedName>
        <fullName evidence="2">Acyl-coenzyme A:6-aminopenicillanic acid acyl-transferase-domain-containing protein</fullName>
    </submittedName>
</protein>
<accession>A0A6A6Q5H1</accession>
<keyword evidence="3" id="KW-1185">Reference proteome</keyword>
<sequence>MLQISCQGSPHEIGIKHGSAAKAQIQSCIAFYADVFQKTAKMDWKTVTTHARRFEDNIAQKWPEYLEEMKGVAHGSNTDVLDIVALNVRTEIMFGCHHPVSDGCTAFSWYNSNDTRSFLGQNWDWMEAQKANLILLTIDQPGKPTIKMVTEAGIIGKIGQNSAGVGVCLNAIRVSGVDATRIPCHLGLRLVLDSSSREEAVSRLMDCGVASQCHMLVADETGGIGLEWSAKDVAVLDMNERGQVFHSNHYIKEHPGLDVKPWLADSDFRLDRIEKLCNSVSGSPSTEGLLKVLEDEKNFPASICRSAEDVAGIATLFSIVMDLRDRKGVVRLGRPSEPEAAFRWSF</sequence>
<dbReference type="PANTHER" id="PTHR34180">
    <property type="entry name" value="PEPTIDASE C45"/>
    <property type="match status" value="1"/>
</dbReference>
<proteinExistence type="predicted"/>
<dbReference type="Proteomes" id="UP000799767">
    <property type="component" value="Unassembled WGS sequence"/>
</dbReference>
<dbReference type="GeneID" id="54471436"/>
<dbReference type="InterPro" id="IPR005079">
    <property type="entry name" value="Peptidase_C45_hydrolase"/>
</dbReference>
<dbReference type="NCBIfam" id="NF040521">
    <property type="entry name" value="C45_proenzyme"/>
    <property type="match status" value="1"/>
</dbReference>
<dbReference type="Pfam" id="PF03417">
    <property type="entry name" value="AAT"/>
    <property type="match status" value="1"/>
</dbReference>
<dbReference type="GO" id="GO:0016740">
    <property type="term" value="F:transferase activity"/>
    <property type="evidence" value="ECO:0007669"/>
    <property type="project" value="UniProtKB-KW"/>
</dbReference>
<name>A0A6A6Q5H1_9PEZI</name>
<keyword evidence="2" id="KW-0808">Transferase</keyword>
<organism evidence="2 3">
    <name type="scientific">Neohortaea acidophila</name>
    <dbReference type="NCBI Taxonomy" id="245834"/>
    <lineage>
        <taxon>Eukaryota</taxon>
        <taxon>Fungi</taxon>
        <taxon>Dikarya</taxon>
        <taxon>Ascomycota</taxon>
        <taxon>Pezizomycotina</taxon>
        <taxon>Dothideomycetes</taxon>
        <taxon>Dothideomycetidae</taxon>
        <taxon>Mycosphaerellales</taxon>
        <taxon>Teratosphaeriaceae</taxon>
        <taxon>Neohortaea</taxon>
    </lineage>
</organism>